<gene>
    <name evidence="1" type="ORF">NOO_LOCUS3790</name>
</gene>
<evidence type="ECO:0000313" key="2">
    <source>
        <dbReference type="Proteomes" id="UP000271087"/>
    </source>
</evidence>
<sequence length="129" mass="14589">MAEDILRRIRNENSNMNMDFTAKIYNVALTMIEDLRLKIANKVLSQLRIPSQNRSVANIAVISRPTSADGINACLKYSTLWRHVKTLKLTANMPVQLQNDRSVENTLTSIAGYWERKGTIPFPVVDPTS</sequence>
<dbReference type="EMBL" id="UYRW01000766">
    <property type="protein sequence ID" value="VDK70520.1"/>
    <property type="molecule type" value="Genomic_DNA"/>
</dbReference>
<reference evidence="1 2" key="2">
    <citation type="submission" date="2018-08" db="EMBL/GenBank/DDBJ databases">
        <authorList>
            <person name="Laetsch R D."/>
            <person name="Stevens L."/>
            <person name="Kumar S."/>
            <person name="Blaxter L. M."/>
        </authorList>
    </citation>
    <scope>NUCLEOTIDE SEQUENCE [LARGE SCALE GENOMIC DNA]</scope>
</reference>
<proteinExistence type="predicted"/>
<keyword evidence="2" id="KW-1185">Reference proteome</keyword>
<protein>
    <submittedName>
        <fullName evidence="3">DNA helicase</fullName>
    </submittedName>
</protein>
<evidence type="ECO:0000313" key="3">
    <source>
        <dbReference type="WBParaSite" id="nOo.2.0.1.t03790-RA"/>
    </source>
</evidence>
<evidence type="ECO:0000313" key="1">
    <source>
        <dbReference type="EMBL" id="VDK70520.1"/>
    </source>
</evidence>
<dbReference type="OrthoDB" id="10056572at2759"/>
<dbReference type="Proteomes" id="UP000271087">
    <property type="component" value="Unassembled WGS sequence"/>
</dbReference>
<organism evidence="3">
    <name type="scientific">Onchocerca ochengi</name>
    <name type="common">Filarial nematode worm</name>
    <dbReference type="NCBI Taxonomy" id="42157"/>
    <lineage>
        <taxon>Eukaryota</taxon>
        <taxon>Metazoa</taxon>
        <taxon>Ecdysozoa</taxon>
        <taxon>Nematoda</taxon>
        <taxon>Chromadorea</taxon>
        <taxon>Rhabditida</taxon>
        <taxon>Spirurina</taxon>
        <taxon>Spiruromorpha</taxon>
        <taxon>Filarioidea</taxon>
        <taxon>Onchocercidae</taxon>
        <taxon>Onchocerca</taxon>
    </lineage>
</organism>
<accession>A0A182E6Z9</accession>
<name>A0A182E6Z9_ONCOC</name>
<dbReference type="AlphaFoldDB" id="A0A182E6Z9"/>
<dbReference type="WBParaSite" id="nOo.2.0.1.t03790-RA">
    <property type="protein sequence ID" value="nOo.2.0.1.t03790-RA"/>
    <property type="gene ID" value="nOo.2.0.1.g03790"/>
</dbReference>
<reference evidence="3" key="1">
    <citation type="submission" date="2016-06" db="UniProtKB">
        <authorList>
            <consortium name="WormBaseParasite"/>
        </authorList>
    </citation>
    <scope>IDENTIFICATION</scope>
</reference>